<accession>A0A2M8QBC5</accession>
<protein>
    <submittedName>
        <fullName evidence="4">Fumarylacetoacetate hydrolase</fullName>
    </submittedName>
</protein>
<dbReference type="InterPro" id="IPR011234">
    <property type="entry name" value="Fumarylacetoacetase-like_C"/>
</dbReference>
<evidence type="ECO:0000256" key="2">
    <source>
        <dbReference type="ARBA" id="ARBA00022723"/>
    </source>
</evidence>
<dbReference type="SUPFAM" id="SSF56529">
    <property type="entry name" value="FAH"/>
    <property type="match status" value="1"/>
</dbReference>
<feature type="domain" description="Fumarylacetoacetase-like C-terminal" evidence="3">
    <location>
        <begin position="98"/>
        <end position="273"/>
    </location>
</feature>
<comment type="similarity">
    <text evidence="1">Belongs to the FAH family.</text>
</comment>
<keyword evidence="4" id="KW-0378">Hydrolase</keyword>
<keyword evidence="2" id="KW-0479">Metal-binding</keyword>
<dbReference type="Gene3D" id="3.90.850.10">
    <property type="entry name" value="Fumarylacetoacetase-like, C-terminal domain"/>
    <property type="match status" value="1"/>
</dbReference>
<dbReference type="PANTHER" id="PTHR42796:SF7">
    <property type="entry name" value="2-DEHYDRO-3-DEOXY-D-ARABINONATE DEHYDRATASE"/>
    <property type="match status" value="1"/>
</dbReference>
<dbReference type="Pfam" id="PF01557">
    <property type="entry name" value="FAA_hydrolase"/>
    <property type="match status" value="1"/>
</dbReference>
<reference evidence="4 5" key="1">
    <citation type="submission" date="2017-11" db="EMBL/GenBank/DDBJ databases">
        <title>Evolution of Phototrophy in the Chloroflexi Phylum Driven by Horizontal Gene Transfer.</title>
        <authorList>
            <person name="Ward L.M."/>
            <person name="Hemp J."/>
            <person name="Shih P.M."/>
            <person name="Mcglynn S.E."/>
            <person name="Fischer W."/>
        </authorList>
    </citation>
    <scope>NUCLEOTIDE SEQUENCE [LARGE SCALE GENOMIC DNA]</scope>
    <source>
        <strain evidence="4">JP3_7</strain>
    </source>
</reference>
<evidence type="ECO:0000256" key="1">
    <source>
        <dbReference type="ARBA" id="ARBA00010211"/>
    </source>
</evidence>
<dbReference type="InterPro" id="IPR051121">
    <property type="entry name" value="FAH"/>
</dbReference>
<evidence type="ECO:0000259" key="3">
    <source>
        <dbReference type="Pfam" id="PF01557"/>
    </source>
</evidence>
<dbReference type="GO" id="GO:0016787">
    <property type="term" value="F:hydrolase activity"/>
    <property type="evidence" value="ECO:0007669"/>
    <property type="project" value="UniProtKB-KW"/>
</dbReference>
<name>A0A2M8QBC5_9CHLR</name>
<proteinExistence type="inferred from homology"/>
<comment type="caution">
    <text evidence="4">The sequence shown here is derived from an EMBL/GenBank/DDBJ whole genome shotgun (WGS) entry which is preliminary data.</text>
</comment>
<dbReference type="GO" id="GO:0044281">
    <property type="term" value="P:small molecule metabolic process"/>
    <property type="evidence" value="ECO:0007669"/>
    <property type="project" value="UniProtKB-ARBA"/>
</dbReference>
<sequence>MKKLSRYATSAGPRWMLDGQPLVASFTLAELLRQPASTLSDWLARRRDDAASGIQAQTVLPPIEPLQEVWASGVTYLRSRDARKAESSVADVYQKVYEAERPELFMKAVGWRVVTGGQPVRIRKDSQWNVPEPELTLVINTHGEIVGYTAGNDMSSRDIEGENPLYLPQAKIYTGACALGPEIVLVDAEAMRALTVTLEIRRNGAVVFSGETNIARMKRRLEELVSYLYRELDFPDGTFLMTGTGIVPPESFSLQPGDQVKISVGAVTLENDVA</sequence>
<dbReference type="EMBL" id="PGTN01000068">
    <property type="protein sequence ID" value="PJF47097.1"/>
    <property type="molecule type" value="Genomic_DNA"/>
</dbReference>
<evidence type="ECO:0000313" key="4">
    <source>
        <dbReference type="EMBL" id="PJF47097.1"/>
    </source>
</evidence>
<dbReference type="AlphaFoldDB" id="A0A2M8QBC5"/>
<gene>
    <name evidence="4" type="ORF">CUN48_10435</name>
</gene>
<dbReference type="InterPro" id="IPR036663">
    <property type="entry name" value="Fumarylacetoacetase_C_sf"/>
</dbReference>
<dbReference type="PANTHER" id="PTHR42796">
    <property type="entry name" value="FUMARYLACETOACETATE HYDROLASE DOMAIN-CONTAINING PROTEIN 2A-RELATED"/>
    <property type="match status" value="1"/>
</dbReference>
<dbReference type="GO" id="GO:0046872">
    <property type="term" value="F:metal ion binding"/>
    <property type="evidence" value="ECO:0007669"/>
    <property type="project" value="UniProtKB-KW"/>
</dbReference>
<dbReference type="Proteomes" id="UP000230790">
    <property type="component" value="Unassembled WGS sequence"/>
</dbReference>
<organism evidence="4 5">
    <name type="scientific">Candidatus Thermofonsia Clade 3 bacterium</name>
    <dbReference type="NCBI Taxonomy" id="2364212"/>
    <lineage>
        <taxon>Bacteria</taxon>
        <taxon>Bacillati</taxon>
        <taxon>Chloroflexota</taxon>
        <taxon>Candidatus Thermofontia</taxon>
        <taxon>Candidatus Thermofonsia Clade 3</taxon>
    </lineage>
</organism>
<evidence type="ECO:0000313" key="5">
    <source>
        <dbReference type="Proteomes" id="UP000230790"/>
    </source>
</evidence>